<comment type="caution">
    <text evidence="1">The sequence shown here is derived from an EMBL/GenBank/DDBJ whole genome shotgun (WGS) entry which is preliminary data.</text>
</comment>
<accession>A0ABW4BGP1</accession>
<reference evidence="2" key="1">
    <citation type="journal article" date="2019" name="Int. J. Syst. Evol. Microbiol.">
        <title>The Global Catalogue of Microorganisms (GCM) 10K type strain sequencing project: providing services to taxonomists for standard genome sequencing and annotation.</title>
        <authorList>
            <consortium name="The Broad Institute Genomics Platform"/>
            <consortium name="The Broad Institute Genome Sequencing Center for Infectious Disease"/>
            <person name="Wu L."/>
            <person name="Ma J."/>
        </authorList>
    </citation>
    <scope>NUCLEOTIDE SEQUENCE [LARGE SCALE GENOMIC DNA]</scope>
    <source>
        <strain evidence="2">CCM 9110</strain>
    </source>
</reference>
<dbReference type="RefSeq" id="WP_204119934.1">
    <property type="nucleotide sequence ID" value="NZ_BOLV01000060.1"/>
</dbReference>
<name>A0ABW4BGP1_9LACO</name>
<dbReference type="EMBL" id="JBHTOA010000035">
    <property type="protein sequence ID" value="MFD1399679.1"/>
    <property type="molecule type" value="Genomic_DNA"/>
</dbReference>
<keyword evidence="2" id="KW-1185">Reference proteome</keyword>
<proteinExistence type="predicted"/>
<organism evidence="1 2">
    <name type="scientific">Lacticaseibacillus suilingensis</name>
    <dbReference type="NCBI Taxonomy" id="2799577"/>
    <lineage>
        <taxon>Bacteria</taxon>
        <taxon>Bacillati</taxon>
        <taxon>Bacillota</taxon>
        <taxon>Bacilli</taxon>
        <taxon>Lactobacillales</taxon>
        <taxon>Lactobacillaceae</taxon>
        <taxon>Lacticaseibacillus</taxon>
    </lineage>
</organism>
<protein>
    <submittedName>
        <fullName evidence="1">Uncharacterized protein</fullName>
    </submittedName>
</protein>
<dbReference type="Proteomes" id="UP001597199">
    <property type="component" value="Unassembled WGS sequence"/>
</dbReference>
<evidence type="ECO:0000313" key="1">
    <source>
        <dbReference type="EMBL" id="MFD1399679.1"/>
    </source>
</evidence>
<evidence type="ECO:0000313" key="2">
    <source>
        <dbReference type="Proteomes" id="UP001597199"/>
    </source>
</evidence>
<gene>
    <name evidence="1" type="ORF">ACFQ41_10210</name>
</gene>
<sequence length="72" mass="8620">MNDRHRAAFRARMRYVKKTTEPEYWHAAKVSWRFWYAMQGFDPARLEHFKYSLTQVAQALAADAEVSEHDED</sequence>